<sequence length="269" mass="30078">MTFIDSTKKTDEIKTAQSPNGSNETKSPPVPPQDDLSQWGYDLYPERRGSGPGKTDEPGITDYLKGKGRENLDKIKCERNVYKCVKESPLVKLMMGALKASGCAIDIRRHISCEECDPRVSGGYDPILNQVVVCQNVAKGEGIIQGVLTHEMIHMFDFCKNDLDFKNIDHLACTEIRAANLAHCSFMSAWSSGDASPFKIKQAHEDCVKSKALSSVLTARNVSKLEAIDAIERVFPKCYVDLEPVGRRLRRNSTDMYKAYEEGFYYGYT</sequence>
<keyword evidence="3 6" id="KW-0479">Metal-binding</keyword>
<gene>
    <name evidence="8" type="ORF">NQ315_001030</name>
</gene>
<evidence type="ECO:0000313" key="8">
    <source>
        <dbReference type="EMBL" id="KAJ8924875.1"/>
    </source>
</evidence>
<dbReference type="PANTHER" id="PTHR21711:SF0">
    <property type="entry name" value="MITOCHONDRIAL INNER MEMBRANE PROTEASE ATP23 HOMOLOG"/>
    <property type="match status" value="1"/>
</dbReference>
<keyword evidence="2 6" id="KW-0645">Protease</keyword>
<keyword evidence="9" id="KW-1185">Reference proteome</keyword>
<evidence type="ECO:0000313" key="9">
    <source>
        <dbReference type="Proteomes" id="UP001159042"/>
    </source>
</evidence>
<feature type="region of interest" description="Disordered" evidence="7">
    <location>
        <begin position="1"/>
        <end position="60"/>
    </location>
</feature>
<organism evidence="8 9">
    <name type="scientific">Exocentrus adspersus</name>
    <dbReference type="NCBI Taxonomy" id="1586481"/>
    <lineage>
        <taxon>Eukaryota</taxon>
        <taxon>Metazoa</taxon>
        <taxon>Ecdysozoa</taxon>
        <taxon>Arthropoda</taxon>
        <taxon>Hexapoda</taxon>
        <taxon>Insecta</taxon>
        <taxon>Pterygota</taxon>
        <taxon>Neoptera</taxon>
        <taxon>Endopterygota</taxon>
        <taxon>Coleoptera</taxon>
        <taxon>Polyphaga</taxon>
        <taxon>Cucujiformia</taxon>
        <taxon>Chrysomeloidea</taxon>
        <taxon>Cerambycidae</taxon>
        <taxon>Lamiinae</taxon>
        <taxon>Acanthocinini</taxon>
        <taxon>Exocentrus</taxon>
    </lineage>
</organism>
<evidence type="ECO:0000256" key="6">
    <source>
        <dbReference type="RuleBase" id="RU364057"/>
    </source>
</evidence>
<evidence type="ECO:0000256" key="1">
    <source>
        <dbReference type="ARBA" id="ARBA00009915"/>
    </source>
</evidence>
<dbReference type="PANTHER" id="PTHR21711">
    <property type="entry name" value="MITOCHONDRIAL INNER MEMBRANE PROTEASE"/>
    <property type="match status" value="1"/>
</dbReference>
<name>A0AAV8WFL1_9CUCU</name>
<feature type="compositionally biased region" description="Basic and acidic residues" evidence="7">
    <location>
        <begin position="44"/>
        <end position="57"/>
    </location>
</feature>
<evidence type="ECO:0000256" key="7">
    <source>
        <dbReference type="SAM" id="MobiDB-lite"/>
    </source>
</evidence>
<feature type="compositionally biased region" description="Polar residues" evidence="7">
    <location>
        <begin position="15"/>
        <end position="26"/>
    </location>
</feature>
<feature type="compositionally biased region" description="Basic and acidic residues" evidence="7">
    <location>
        <begin position="1"/>
        <end position="14"/>
    </location>
</feature>
<proteinExistence type="inferred from homology"/>
<dbReference type="EMBL" id="JANEYG010000002">
    <property type="protein sequence ID" value="KAJ8924875.1"/>
    <property type="molecule type" value="Genomic_DNA"/>
</dbReference>
<comment type="caution">
    <text evidence="8">The sequence shown here is derived from an EMBL/GenBank/DDBJ whole genome shotgun (WGS) entry which is preliminary data.</text>
</comment>
<dbReference type="EC" id="3.4.24.-" evidence="6"/>
<dbReference type="GO" id="GO:0005739">
    <property type="term" value="C:mitochondrion"/>
    <property type="evidence" value="ECO:0007669"/>
    <property type="project" value="GOC"/>
</dbReference>
<protein>
    <recommendedName>
        <fullName evidence="6">Mitochondrial inner membrane protease ATP23</fullName>
        <ecNumber evidence="6">3.4.24.-</ecNumber>
    </recommendedName>
</protein>
<evidence type="ECO:0000256" key="2">
    <source>
        <dbReference type="ARBA" id="ARBA00022670"/>
    </source>
</evidence>
<dbReference type="GO" id="GO:0004222">
    <property type="term" value="F:metalloendopeptidase activity"/>
    <property type="evidence" value="ECO:0007669"/>
    <property type="project" value="InterPro"/>
</dbReference>
<dbReference type="AlphaFoldDB" id="A0AAV8WFL1"/>
<keyword evidence="4 6" id="KW-0378">Hydrolase</keyword>
<evidence type="ECO:0000256" key="4">
    <source>
        <dbReference type="ARBA" id="ARBA00022801"/>
    </source>
</evidence>
<dbReference type="Pfam" id="PF09768">
    <property type="entry name" value="Peptidase_M76"/>
    <property type="match status" value="1"/>
</dbReference>
<dbReference type="GO" id="GO:0034982">
    <property type="term" value="P:mitochondrial protein processing"/>
    <property type="evidence" value="ECO:0007669"/>
    <property type="project" value="TreeGrafter"/>
</dbReference>
<reference evidence="8 9" key="1">
    <citation type="journal article" date="2023" name="Insect Mol. Biol.">
        <title>Genome sequencing provides insights into the evolution of gene families encoding plant cell wall-degrading enzymes in longhorned beetles.</title>
        <authorList>
            <person name="Shin N.R."/>
            <person name="Okamura Y."/>
            <person name="Kirsch R."/>
            <person name="Pauchet Y."/>
        </authorList>
    </citation>
    <scope>NUCLEOTIDE SEQUENCE [LARGE SCALE GENOMIC DNA]</scope>
    <source>
        <strain evidence="8">EAD_L_NR</strain>
    </source>
</reference>
<evidence type="ECO:0000256" key="3">
    <source>
        <dbReference type="ARBA" id="ARBA00022723"/>
    </source>
</evidence>
<comment type="similarity">
    <text evidence="1 6">Belongs to the peptidase M76 family.</text>
</comment>
<dbReference type="InterPro" id="IPR019165">
    <property type="entry name" value="Peptidase_M76_ATP23"/>
</dbReference>
<dbReference type="Proteomes" id="UP001159042">
    <property type="component" value="Unassembled WGS sequence"/>
</dbReference>
<dbReference type="GO" id="GO:0046872">
    <property type="term" value="F:metal ion binding"/>
    <property type="evidence" value="ECO:0007669"/>
    <property type="project" value="UniProtKB-KW"/>
</dbReference>
<keyword evidence="5 6" id="KW-0482">Metalloprotease</keyword>
<evidence type="ECO:0000256" key="5">
    <source>
        <dbReference type="ARBA" id="ARBA00023049"/>
    </source>
</evidence>
<accession>A0AAV8WFL1</accession>
<dbReference type="GO" id="GO:0033615">
    <property type="term" value="P:mitochondrial proton-transporting ATP synthase complex assembly"/>
    <property type="evidence" value="ECO:0007669"/>
    <property type="project" value="TreeGrafter"/>
</dbReference>